<sequence length="63" mass="6810">MTWPETSAWSSASSISSKGMVKVGDGKGSWIWAIDGPEQHMMNAVVVRKVRMIAPYDGSKIGV</sequence>
<proteinExistence type="predicted"/>
<evidence type="ECO:0000256" key="1">
    <source>
        <dbReference type="SAM" id="MobiDB-lite"/>
    </source>
</evidence>
<keyword evidence="3" id="KW-1185">Reference proteome</keyword>
<dbReference type="Proteomes" id="UP000192042">
    <property type="component" value="Chromosome I"/>
</dbReference>
<dbReference type="EMBL" id="LT828648">
    <property type="protein sequence ID" value="SLM48941.1"/>
    <property type="molecule type" value="Genomic_DNA"/>
</dbReference>
<accession>A0A1W1I7N9</accession>
<name>A0A1W1I7N9_9BACT</name>
<dbReference type="KEGG" id="nja:NSJP_2774"/>
<gene>
    <name evidence="2" type="ORF">NSJP_2774</name>
</gene>
<organism evidence="2 3">
    <name type="scientific">Nitrospira japonica</name>
    <dbReference type="NCBI Taxonomy" id="1325564"/>
    <lineage>
        <taxon>Bacteria</taxon>
        <taxon>Pseudomonadati</taxon>
        <taxon>Nitrospirota</taxon>
        <taxon>Nitrospiria</taxon>
        <taxon>Nitrospirales</taxon>
        <taxon>Nitrospiraceae</taxon>
        <taxon>Nitrospira</taxon>
    </lineage>
</organism>
<evidence type="ECO:0000313" key="3">
    <source>
        <dbReference type="Proteomes" id="UP000192042"/>
    </source>
</evidence>
<protein>
    <submittedName>
        <fullName evidence="2">Uncharacterized protein</fullName>
    </submittedName>
</protein>
<dbReference type="AlphaFoldDB" id="A0A1W1I7N9"/>
<reference evidence="2 3" key="1">
    <citation type="submission" date="2017-03" db="EMBL/GenBank/DDBJ databases">
        <authorList>
            <person name="Afonso C.L."/>
            <person name="Miller P.J."/>
            <person name="Scott M.A."/>
            <person name="Spackman E."/>
            <person name="Goraichik I."/>
            <person name="Dimitrov K.M."/>
            <person name="Suarez D.L."/>
            <person name="Swayne D.E."/>
        </authorList>
    </citation>
    <scope>NUCLEOTIDE SEQUENCE [LARGE SCALE GENOMIC DNA]</scope>
    <source>
        <strain evidence="2">Genome sequencing of Nitrospira japonica strain NJ11</strain>
    </source>
</reference>
<evidence type="ECO:0000313" key="2">
    <source>
        <dbReference type="EMBL" id="SLM48941.1"/>
    </source>
</evidence>
<feature type="region of interest" description="Disordered" evidence="1">
    <location>
        <begin position="1"/>
        <end position="21"/>
    </location>
</feature>
<feature type="compositionally biased region" description="Low complexity" evidence="1">
    <location>
        <begin position="7"/>
        <end position="17"/>
    </location>
</feature>